<evidence type="ECO:0000256" key="3">
    <source>
        <dbReference type="ARBA" id="ARBA00022801"/>
    </source>
</evidence>
<dbReference type="Gene3D" id="1.20.1440.100">
    <property type="entry name" value="SG protein - dephosphorylation function"/>
    <property type="match status" value="1"/>
</dbReference>
<dbReference type="InterPro" id="IPR006385">
    <property type="entry name" value="HAD_hydro_SerB1"/>
</dbReference>
<comment type="similarity">
    <text evidence="1">Belongs to the HAD-like hydrolase superfamily. SerB family.</text>
</comment>
<dbReference type="Pfam" id="PF12710">
    <property type="entry name" value="HAD"/>
    <property type="match status" value="1"/>
</dbReference>
<keyword evidence="2" id="KW-0479">Metal-binding</keyword>
<dbReference type="EC" id="3.1.3.-" evidence="5"/>
<dbReference type="NCBIfam" id="TIGR01488">
    <property type="entry name" value="HAD-SF-IB"/>
    <property type="match status" value="1"/>
</dbReference>
<reference evidence="6" key="1">
    <citation type="submission" date="2023-09" db="EMBL/GenBank/DDBJ databases">
        <title>Paenibacillus sp. chi10 Genome sequencing and assembly.</title>
        <authorList>
            <person name="Kim I."/>
        </authorList>
    </citation>
    <scope>NUCLEOTIDE SEQUENCE [LARGE SCALE GENOMIC DNA]</scope>
    <source>
        <strain evidence="6">chi10</strain>
    </source>
</reference>
<name>A0AAJ2N4E2_9BACL</name>
<dbReference type="GO" id="GO:0016787">
    <property type="term" value="F:hydrolase activity"/>
    <property type="evidence" value="ECO:0007669"/>
    <property type="project" value="UniProtKB-KW"/>
</dbReference>
<dbReference type="RefSeq" id="WP_315745822.1">
    <property type="nucleotide sequence ID" value="NZ_JAVYAA010000003.1"/>
</dbReference>
<evidence type="ECO:0000256" key="1">
    <source>
        <dbReference type="ARBA" id="ARBA00009184"/>
    </source>
</evidence>
<evidence type="ECO:0000313" key="6">
    <source>
        <dbReference type="Proteomes" id="UP001250538"/>
    </source>
</evidence>
<gene>
    <name evidence="5" type="ORF">RQP50_14410</name>
</gene>
<keyword evidence="6" id="KW-1185">Reference proteome</keyword>
<dbReference type="InterPro" id="IPR023214">
    <property type="entry name" value="HAD_sf"/>
</dbReference>
<dbReference type="GO" id="GO:0046872">
    <property type="term" value="F:metal ion binding"/>
    <property type="evidence" value="ECO:0007669"/>
    <property type="project" value="UniProtKB-KW"/>
</dbReference>
<dbReference type="AlphaFoldDB" id="A0AAJ2N4E2"/>
<dbReference type="SUPFAM" id="SSF56784">
    <property type="entry name" value="HAD-like"/>
    <property type="match status" value="1"/>
</dbReference>
<protein>
    <submittedName>
        <fullName evidence="5">HAD family hydrolase</fullName>
        <ecNumber evidence="5">3.1.3.-</ecNumber>
    </submittedName>
</protein>
<proteinExistence type="inferred from homology"/>
<dbReference type="NCBIfam" id="TIGR01490">
    <property type="entry name" value="HAD-SF-IB-hyp1"/>
    <property type="match status" value="1"/>
</dbReference>
<dbReference type="Proteomes" id="UP001250538">
    <property type="component" value="Unassembled WGS sequence"/>
</dbReference>
<dbReference type="PANTHER" id="PTHR43344:SF13">
    <property type="entry name" value="PHOSPHATASE RV3661-RELATED"/>
    <property type="match status" value="1"/>
</dbReference>
<keyword evidence="4" id="KW-0460">Magnesium</keyword>
<evidence type="ECO:0000256" key="4">
    <source>
        <dbReference type="ARBA" id="ARBA00022842"/>
    </source>
</evidence>
<dbReference type="PANTHER" id="PTHR43344">
    <property type="entry name" value="PHOSPHOSERINE PHOSPHATASE"/>
    <property type="match status" value="1"/>
</dbReference>
<dbReference type="InterPro" id="IPR036412">
    <property type="entry name" value="HAD-like_sf"/>
</dbReference>
<dbReference type="CDD" id="cd02612">
    <property type="entry name" value="HAD_PGPPase"/>
    <property type="match status" value="1"/>
</dbReference>
<sequence>MTRTKLALFDIDKTITKHDSMLLFLKYGIATRPRAAVHLTSVLWNLLLYKTGRIPADKAKEAFFCAINYMDEADLEAFYDKILANDVYEEAVEEIRRKYTEGYHVLLVSASPHAYMKYFKKLGCVHEVIGTQLEKSNDRYTSRIVGVNCKANEKVVRIRQYASEQRFTIDYESSCAYSDCLSDLPMLQLVKHRYVVNRASEPAHGLEERRWNR</sequence>
<keyword evidence="3 5" id="KW-0378">Hydrolase</keyword>
<dbReference type="Gene3D" id="3.40.50.1000">
    <property type="entry name" value="HAD superfamily/HAD-like"/>
    <property type="match status" value="1"/>
</dbReference>
<comment type="caution">
    <text evidence="5">The sequence shown here is derived from an EMBL/GenBank/DDBJ whole genome shotgun (WGS) entry which is preliminary data.</text>
</comment>
<evidence type="ECO:0000313" key="5">
    <source>
        <dbReference type="EMBL" id="MDT8977427.1"/>
    </source>
</evidence>
<organism evidence="5 6">
    <name type="scientific">Paenibacillus suaedae</name>
    <dbReference type="NCBI Taxonomy" id="3077233"/>
    <lineage>
        <taxon>Bacteria</taxon>
        <taxon>Bacillati</taxon>
        <taxon>Bacillota</taxon>
        <taxon>Bacilli</taxon>
        <taxon>Bacillales</taxon>
        <taxon>Paenibacillaceae</taxon>
        <taxon>Paenibacillus</taxon>
    </lineage>
</organism>
<accession>A0AAJ2N4E2</accession>
<dbReference type="EMBL" id="JAVYAA010000003">
    <property type="protein sequence ID" value="MDT8977427.1"/>
    <property type="molecule type" value="Genomic_DNA"/>
</dbReference>
<evidence type="ECO:0000256" key="2">
    <source>
        <dbReference type="ARBA" id="ARBA00022723"/>
    </source>
</evidence>
<dbReference type="InterPro" id="IPR050582">
    <property type="entry name" value="HAD-like_SerB"/>
</dbReference>